<comment type="caution">
    <text evidence="6">Lacks conserved residue(s) required for the propagation of feature annotation.</text>
</comment>
<dbReference type="Proteomes" id="UP000694388">
    <property type="component" value="Unplaced"/>
</dbReference>
<dbReference type="Gene3D" id="1.20.5.2480">
    <property type="match status" value="1"/>
</dbReference>
<dbReference type="GO" id="GO:0030182">
    <property type="term" value="P:neuron differentiation"/>
    <property type="evidence" value="ECO:0007669"/>
    <property type="project" value="TreeGrafter"/>
</dbReference>
<evidence type="ECO:0000256" key="7">
    <source>
        <dbReference type="SAM" id="MobiDB-lite"/>
    </source>
</evidence>
<evidence type="ECO:0000313" key="10">
    <source>
        <dbReference type="Proteomes" id="UP000694388"/>
    </source>
</evidence>
<evidence type="ECO:0000259" key="8">
    <source>
        <dbReference type="PROSITE" id="PS50845"/>
    </source>
</evidence>
<dbReference type="PANTHER" id="PTHR45799">
    <property type="entry name" value="RETICULON-LIKE PROTEIN"/>
    <property type="match status" value="1"/>
</dbReference>
<evidence type="ECO:0000256" key="4">
    <source>
        <dbReference type="ARBA" id="ARBA00022989"/>
    </source>
</evidence>
<accession>A0A8C4QHA5</accession>
<evidence type="ECO:0000256" key="2">
    <source>
        <dbReference type="ARBA" id="ARBA00022692"/>
    </source>
</evidence>
<sequence>MEDLDSTLLNINTTVGALSLPQASAHSLLKHSDELHISPQANSFSRGFSYDSGVESPNSEVEAGPATNEQKEGEGLENVEENNQTSCMQESHVDSSMYPGNGGSTTDVENGGDMEKLQHSSSHTPVTNKEITGQLYSLHMDAGASDQEGKDSSIPVKESLRAMHMLGAVCHDRKEFGDLLPWCHQGDKDASGSLETHAGITSPCYSLLRAEREAELDMELFLDSSSSSEELLDSYDLSCPSTKDTVLPSGKAEFSAALPGGVEKSWMSHSAISGHMPAPGPVTQTPHSRKLGCGWWFGTTGFHHIDHINHNKESSTPTLPSRVCQTAMEHLWGVWRSRVENLLLWRDVRLSGVVLVALLMLLLSLTQCSSISVISHVALATLSITVSYRIYRSVLQAIQKSDAGHPFKTFLDIGVGLSQAEARRYIEGTLPLLNGTTRTLRRLFLVEDLVDSLKFAALMWITTYVGAAFNVLTLLITGVLLSFSLPLLYEKKQVQINHYMKLARSTTSGIVNKLQAKLPGGKKSE</sequence>
<keyword evidence="4 6" id="KW-1133">Transmembrane helix</keyword>
<dbReference type="AlphaFoldDB" id="A0A8C4QHA5"/>
<dbReference type="GO" id="GO:0005789">
    <property type="term" value="C:endoplasmic reticulum membrane"/>
    <property type="evidence" value="ECO:0007669"/>
    <property type="project" value="UniProtKB-SubCell"/>
</dbReference>
<feature type="domain" description="Reticulon" evidence="8">
    <location>
        <begin position="339"/>
        <end position="525"/>
    </location>
</feature>
<dbReference type="GO" id="GO:0071787">
    <property type="term" value="P:endoplasmic reticulum tubular network formation"/>
    <property type="evidence" value="ECO:0007669"/>
    <property type="project" value="TreeGrafter"/>
</dbReference>
<evidence type="ECO:0000256" key="5">
    <source>
        <dbReference type="ARBA" id="ARBA00023136"/>
    </source>
</evidence>
<evidence type="ECO:0000256" key="3">
    <source>
        <dbReference type="ARBA" id="ARBA00022824"/>
    </source>
</evidence>
<keyword evidence="3" id="KW-0256">Endoplasmic reticulum</keyword>
<dbReference type="GeneTree" id="ENSGT00940000155077"/>
<reference evidence="9" key="1">
    <citation type="submission" date="2025-05" db="UniProtKB">
        <authorList>
            <consortium name="Ensembl"/>
        </authorList>
    </citation>
    <scope>IDENTIFICATION</scope>
</reference>
<feature type="region of interest" description="Disordered" evidence="7">
    <location>
        <begin position="48"/>
        <end position="125"/>
    </location>
</feature>
<keyword evidence="10" id="KW-1185">Reference proteome</keyword>
<dbReference type="GO" id="GO:0043005">
    <property type="term" value="C:neuron projection"/>
    <property type="evidence" value="ECO:0007669"/>
    <property type="project" value="TreeGrafter"/>
</dbReference>
<feature type="transmembrane region" description="Helical" evidence="6">
    <location>
        <begin position="467"/>
        <end position="489"/>
    </location>
</feature>
<evidence type="ECO:0000313" key="9">
    <source>
        <dbReference type="Ensembl" id="ENSEBUP00000014757.1"/>
    </source>
</evidence>
<keyword evidence="2 6" id="KW-0812">Transmembrane</keyword>
<protein>
    <recommendedName>
        <fullName evidence="6">Reticulon</fullName>
    </recommendedName>
</protein>
<evidence type="ECO:0000256" key="6">
    <source>
        <dbReference type="RuleBase" id="RU210713"/>
    </source>
</evidence>
<proteinExistence type="predicted"/>
<dbReference type="InterPro" id="IPR003388">
    <property type="entry name" value="Reticulon"/>
</dbReference>
<dbReference type="Ensembl" id="ENSEBUT00000015333.1">
    <property type="protein sequence ID" value="ENSEBUP00000014757.1"/>
    <property type="gene ID" value="ENSEBUG00000009300.1"/>
</dbReference>
<dbReference type="PANTHER" id="PTHR45799:SF4">
    <property type="entry name" value="RETICULON-3"/>
    <property type="match status" value="1"/>
</dbReference>
<name>A0A8C4QHA5_EPTBU</name>
<dbReference type="GO" id="GO:0007420">
    <property type="term" value="P:brain development"/>
    <property type="evidence" value="ECO:0007669"/>
    <property type="project" value="TreeGrafter"/>
</dbReference>
<dbReference type="InterPro" id="IPR046964">
    <property type="entry name" value="RTN1-4"/>
</dbReference>
<dbReference type="PROSITE" id="PS50845">
    <property type="entry name" value="RETICULON"/>
    <property type="match status" value="1"/>
</dbReference>
<evidence type="ECO:0000256" key="1">
    <source>
        <dbReference type="ARBA" id="ARBA00004477"/>
    </source>
</evidence>
<keyword evidence="5 6" id="KW-0472">Membrane</keyword>
<dbReference type="Ensembl" id="ENSEBUT00000015352.1">
    <property type="protein sequence ID" value="ENSEBUP00000014775.1"/>
    <property type="gene ID" value="ENSEBUG00000009300.1"/>
</dbReference>
<comment type="subcellular location">
    <subcellularLocation>
        <location evidence="1">Endoplasmic reticulum membrane</location>
        <topology evidence="1">Multi-pass membrane protein</topology>
    </subcellularLocation>
</comment>
<organism evidence="9 10">
    <name type="scientific">Eptatretus burgeri</name>
    <name type="common">Inshore hagfish</name>
    <dbReference type="NCBI Taxonomy" id="7764"/>
    <lineage>
        <taxon>Eukaryota</taxon>
        <taxon>Metazoa</taxon>
        <taxon>Chordata</taxon>
        <taxon>Craniata</taxon>
        <taxon>Vertebrata</taxon>
        <taxon>Cyclostomata</taxon>
        <taxon>Myxini</taxon>
        <taxon>Myxiniformes</taxon>
        <taxon>Myxinidae</taxon>
        <taxon>Eptatretinae</taxon>
        <taxon>Eptatretus</taxon>
    </lineage>
</organism>
<dbReference type="GO" id="GO:0014069">
    <property type="term" value="C:postsynaptic density"/>
    <property type="evidence" value="ECO:0007669"/>
    <property type="project" value="TreeGrafter"/>
</dbReference>
<dbReference type="Pfam" id="PF02453">
    <property type="entry name" value="Reticulon"/>
    <property type="match status" value="1"/>
</dbReference>